<evidence type="ECO:0000256" key="1">
    <source>
        <dbReference type="SAM" id="MobiDB-lite"/>
    </source>
</evidence>
<organism evidence="3">
    <name type="scientific">freshwater metagenome</name>
    <dbReference type="NCBI Taxonomy" id="449393"/>
    <lineage>
        <taxon>unclassified sequences</taxon>
        <taxon>metagenomes</taxon>
        <taxon>ecological metagenomes</taxon>
    </lineage>
</organism>
<keyword evidence="2" id="KW-0472">Membrane</keyword>
<dbReference type="SUPFAM" id="SSF52266">
    <property type="entry name" value="SGNH hydrolase"/>
    <property type="match status" value="1"/>
</dbReference>
<name>A0A6J6NNH6_9ZZZZ</name>
<feature type="transmembrane region" description="Helical" evidence="2">
    <location>
        <begin position="74"/>
        <end position="91"/>
    </location>
</feature>
<dbReference type="EMBL" id="CAFAAQ010000012">
    <property type="protein sequence ID" value="CAB4796376.1"/>
    <property type="molecule type" value="Genomic_DNA"/>
</dbReference>
<keyword evidence="2" id="KW-1133">Transmembrane helix</keyword>
<gene>
    <name evidence="3" type="ORF">UFOPK2582_00225</name>
    <name evidence="4" type="ORF">UFOPK3046_00268</name>
</gene>
<dbReference type="InterPro" id="IPR036514">
    <property type="entry name" value="SGNH_hydro_sf"/>
</dbReference>
<dbReference type="InterPro" id="IPR001087">
    <property type="entry name" value="GDSL"/>
</dbReference>
<feature type="transmembrane region" description="Helical" evidence="2">
    <location>
        <begin position="269"/>
        <end position="288"/>
    </location>
</feature>
<feature type="region of interest" description="Disordered" evidence="1">
    <location>
        <begin position="488"/>
        <end position="518"/>
    </location>
</feature>
<feature type="transmembrane region" description="Helical" evidence="2">
    <location>
        <begin position="20"/>
        <end position="39"/>
    </location>
</feature>
<dbReference type="PROSITE" id="PS51257">
    <property type="entry name" value="PROKAR_LIPOPROTEIN"/>
    <property type="match status" value="1"/>
</dbReference>
<dbReference type="Gene3D" id="3.40.50.1110">
    <property type="entry name" value="SGNH hydrolase"/>
    <property type="match status" value="1"/>
</dbReference>
<dbReference type="CDD" id="cd00229">
    <property type="entry name" value="SGNH_hydrolase"/>
    <property type="match status" value="1"/>
</dbReference>
<sequence>MGTRSDRGVSTTSGGVANPLLFAAVLLVGCGAAVARIGFGSLQDLARAAALLLLSMLVICLLQQGSLRVHRLRSLLAIGLAAVLGVAALRFGFVYPFAVVVLGTILAYGTFIRWSLPVQWPQRQAVVAGLALGPLLASMLLWYRAPSLLTFLLLGALTAGLLEMYARAHRTAHLIDSGVARAARFVGQAVTAILGSAIMIFVVIPLSWISRLFGYSPLDGGWATRSSAWVDLQTENRGRSNGGPEHAQSMAMREPRPTRSVRRRGHLRLLVPTLALVVVALLMGVGPVKLSRTNSDQEVATQQDRPSTFTRPFEQDPAFKDAPWAQNLRVNLLDAWNNLEFNAAVGGWRIKDVASKYINVRDGERASTQPDPALGEPIVIWFFGGSAAFGAGQRDEHTIPSELVKLAQDQGVALEIHNFAVPATVNWQSAMLLIAQLEAGEKPDLIVIYDGANDVSLQGVLAAQGKGASTRPASLIDGELDAVLSKRANAKAERDSAPSQTLLPPSKTRTPDKELTPAASGQAVLTRYGKGIEVIRKFSELSSVPVLIFWQPDIRAKQPQSAADTETLAAVKVTGDSVKIWTQTSDVVRAGLGALGVTDLSGVFDGQTEPIYWDTVHTNELGSKIVAERMLKELQPTLQDLQNSRG</sequence>
<dbReference type="EMBL" id="CAEZXS010000014">
    <property type="protein sequence ID" value="CAB4687967.1"/>
    <property type="molecule type" value="Genomic_DNA"/>
</dbReference>
<evidence type="ECO:0000313" key="3">
    <source>
        <dbReference type="EMBL" id="CAB4687967.1"/>
    </source>
</evidence>
<dbReference type="AlphaFoldDB" id="A0A6J6NNH6"/>
<proteinExistence type="predicted"/>
<dbReference type="Pfam" id="PF00657">
    <property type="entry name" value="Lipase_GDSL"/>
    <property type="match status" value="1"/>
</dbReference>
<evidence type="ECO:0000313" key="4">
    <source>
        <dbReference type="EMBL" id="CAB4796376.1"/>
    </source>
</evidence>
<reference evidence="3" key="1">
    <citation type="submission" date="2020-05" db="EMBL/GenBank/DDBJ databases">
        <authorList>
            <person name="Chiriac C."/>
            <person name="Salcher M."/>
            <person name="Ghai R."/>
            <person name="Kavagutti S V."/>
        </authorList>
    </citation>
    <scope>NUCLEOTIDE SEQUENCE</scope>
</reference>
<accession>A0A6J6NNH6</accession>
<feature type="region of interest" description="Disordered" evidence="1">
    <location>
        <begin position="235"/>
        <end position="258"/>
    </location>
</feature>
<feature type="transmembrane region" description="Helical" evidence="2">
    <location>
        <begin position="149"/>
        <end position="168"/>
    </location>
</feature>
<feature type="transmembrane region" description="Helical" evidence="2">
    <location>
        <begin position="45"/>
        <end position="62"/>
    </location>
</feature>
<evidence type="ECO:0000256" key="2">
    <source>
        <dbReference type="SAM" id="Phobius"/>
    </source>
</evidence>
<feature type="transmembrane region" description="Helical" evidence="2">
    <location>
        <begin position="125"/>
        <end position="143"/>
    </location>
</feature>
<keyword evidence="2" id="KW-0812">Transmembrane</keyword>
<protein>
    <submittedName>
        <fullName evidence="3">Unannotated protein</fullName>
    </submittedName>
</protein>
<feature type="transmembrane region" description="Helical" evidence="2">
    <location>
        <begin position="189"/>
        <end position="209"/>
    </location>
</feature>
<dbReference type="GO" id="GO:0016788">
    <property type="term" value="F:hydrolase activity, acting on ester bonds"/>
    <property type="evidence" value="ECO:0007669"/>
    <property type="project" value="InterPro"/>
</dbReference>